<feature type="transmembrane region" description="Helical" evidence="6">
    <location>
        <begin position="149"/>
        <end position="172"/>
    </location>
</feature>
<keyword evidence="8" id="KW-1185">Reference proteome</keyword>
<feature type="transmembrane region" description="Helical" evidence="6">
    <location>
        <begin position="322"/>
        <end position="339"/>
    </location>
</feature>
<evidence type="ECO:0000256" key="3">
    <source>
        <dbReference type="ARBA" id="ARBA00022692"/>
    </source>
</evidence>
<feature type="transmembrane region" description="Helical" evidence="6">
    <location>
        <begin position="236"/>
        <end position="257"/>
    </location>
</feature>
<feature type="transmembrane region" description="Helical" evidence="6">
    <location>
        <begin position="295"/>
        <end position="316"/>
    </location>
</feature>
<keyword evidence="4 6" id="KW-1133">Transmembrane helix</keyword>
<feature type="transmembrane region" description="Helical" evidence="6">
    <location>
        <begin position="355"/>
        <end position="377"/>
    </location>
</feature>
<sequence length="421" mass="45325">MNILHRTVELTGMRAVRLHGVGALASRLYVYLAGFAALFLMAAHVSPSDFGEYSIYQSVMEVALVVAMLGSPLLFARHAATVPPGVRRGDVVRTLAIGLPLAALLSAAVLRIQHLPVAGAPFALLMAALAVFSFMSLRLSYSRGLGRAGLLNLEGGIRSTILVIGVAAFVAWGAELRATQLLLINLLAFLLVGAACMQTRWVVGPPPGRAALELASQGSATVYSLLMFLLRKSDLLVVAFFMPLGYVGAFKIAFLLAEAPSQFVQAFLYTKTRPMLGTDATSSDGSELRLAKHSFLLGCALFAGLAVVITAAAPLLKVGREALEIFLCMAPYFLLRTYTVHHEMLLALKVPMGSLGWWALAEVLLRLLSYGAVVSIFPGKPHYVFFIAAVSDLLLYEVRMRALFGFFPLARLVRGSFPRPS</sequence>
<evidence type="ECO:0000313" key="8">
    <source>
        <dbReference type="Proteomes" id="UP000035170"/>
    </source>
</evidence>
<proteinExistence type="predicted"/>
<dbReference type="GO" id="GO:0005886">
    <property type="term" value="C:plasma membrane"/>
    <property type="evidence" value="ECO:0007669"/>
    <property type="project" value="UniProtKB-SubCell"/>
</dbReference>
<dbReference type="PANTHER" id="PTHR30250">
    <property type="entry name" value="PST FAMILY PREDICTED COLANIC ACID TRANSPORTER"/>
    <property type="match status" value="1"/>
</dbReference>
<feature type="transmembrane region" description="Helical" evidence="6">
    <location>
        <begin position="21"/>
        <end position="43"/>
    </location>
</feature>
<evidence type="ECO:0000256" key="5">
    <source>
        <dbReference type="ARBA" id="ARBA00023136"/>
    </source>
</evidence>
<organism evidence="7 8">
    <name type="scientific">Variovorax paradoxus</name>
    <dbReference type="NCBI Taxonomy" id="34073"/>
    <lineage>
        <taxon>Bacteria</taxon>
        <taxon>Pseudomonadati</taxon>
        <taxon>Pseudomonadota</taxon>
        <taxon>Betaproteobacteria</taxon>
        <taxon>Burkholderiales</taxon>
        <taxon>Comamonadaceae</taxon>
        <taxon>Variovorax</taxon>
    </lineage>
</organism>
<comment type="subcellular location">
    <subcellularLocation>
        <location evidence="1">Cell membrane</location>
        <topology evidence="1">Multi-pass membrane protein</topology>
    </subcellularLocation>
</comment>
<dbReference type="PATRIC" id="fig|34073.19.peg.245"/>
<accession>A0A0H2MD11</accession>
<dbReference type="InterPro" id="IPR050833">
    <property type="entry name" value="Poly_Biosynth_Transport"/>
</dbReference>
<feature type="transmembrane region" description="Helical" evidence="6">
    <location>
        <begin position="178"/>
        <end position="198"/>
    </location>
</feature>
<evidence type="ECO:0000256" key="2">
    <source>
        <dbReference type="ARBA" id="ARBA00022475"/>
    </source>
</evidence>
<keyword evidence="2" id="KW-1003">Cell membrane</keyword>
<evidence type="ECO:0000256" key="1">
    <source>
        <dbReference type="ARBA" id="ARBA00004651"/>
    </source>
</evidence>
<name>A0A0H2MD11_VARPD</name>
<feature type="transmembrane region" description="Helical" evidence="6">
    <location>
        <begin position="118"/>
        <end position="137"/>
    </location>
</feature>
<dbReference type="RefSeq" id="WP_047782980.1">
    <property type="nucleotide sequence ID" value="NZ_JZWI01000002.1"/>
</dbReference>
<feature type="transmembrane region" description="Helical" evidence="6">
    <location>
        <begin position="55"/>
        <end position="75"/>
    </location>
</feature>
<keyword evidence="5 6" id="KW-0472">Membrane</keyword>
<dbReference type="PANTHER" id="PTHR30250:SF11">
    <property type="entry name" value="O-ANTIGEN TRANSPORTER-RELATED"/>
    <property type="match status" value="1"/>
</dbReference>
<dbReference type="Proteomes" id="UP000035170">
    <property type="component" value="Unassembled WGS sequence"/>
</dbReference>
<keyword evidence="3 6" id="KW-0812">Transmembrane</keyword>
<evidence type="ECO:0000256" key="6">
    <source>
        <dbReference type="SAM" id="Phobius"/>
    </source>
</evidence>
<dbReference type="AlphaFoldDB" id="A0A0H2MD11"/>
<evidence type="ECO:0000256" key="4">
    <source>
        <dbReference type="ARBA" id="ARBA00022989"/>
    </source>
</evidence>
<feature type="transmembrane region" description="Helical" evidence="6">
    <location>
        <begin position="95"/>
        <end position="112"/>
    </location>
</feature>
<evidence type="ECO:0000313" key="7">
    <source>
        <dbReference type="EMBL" id="KLN58522.1"/>
    </source>
</evidence>
<comment type="caution">
    <text evidence="7">The sequence shown here is derived from an EMBL/GenBank/DDBJ whole genome shotgun (WGS) entry which is preliminary data.</text>
</comment>
<protein>
    <submittedName>
        <fullName evidence="7">Polysaccharide biosynthesis protein</fullName>
    </submittedName>
</protein>
<dbReference type="EMBL" id="JZWI01000002">
    <property type="protein sequence ID" value="KLN58522.1"/>
    <property type="molecule type" value="Genomic_DNA"/>
</dbReference>
<reference evidence="7 8" key="1">
    <citation type="submission" date="2015-03" db="EMBL/GenBank/DDBJ databases">
        <title>Genome sequence of Variovorax paradoxus TBEA6.</title>
        <authorList>
            <person name="Poehlein A."/>
            <person name="Schuldes J."/>
            <person name="Wuebbeler J.H."/>
            <person name="Hiessl S."/>
            <person name="Steinbuechel A."/>
            <person name="Daniel R."/>
        </authorList>
    </citation>
    <scope>NUCLEOTIDE SEQUENCE [LARGE SCALE GENOMIC DNA]</scope>
    <source>
        <strain evidence="7 8">TBEA6</strain>
    </source>
</reference>
<gene>
    <name evidence="7" type="ORF">VPARA_02440</name>
</gene>